<evidence type="ECO:0000313" key="1">
    <source>
        <dbReference type="EMBL" id="SVE38586.1"/>
    </source>
</evidence>
<dbReference type="AlphaFoldDB" id="A0A383D212"/>
<accession>A0A383D212</accession>
<sequence length="39" mass="4291">MTAVRPNPMKILFLLHNPMLAGPHDVEVVGNCAYVAGKW</sequence>
<reference evidence="1" key="1">
    <citation type="submission" date="2018-05" db="EMBL/GenBank/DDBJ databases">
        <authorList>
            <person name="Lanie J.A."/>
            <person name="Ng W.-L."/>
            <person name="Kazmierczak K.M."/>
            <person name="Andrzejewski T.M."/>
            <person name="Davidsen T.M."/>
            <person name="Wayne K.J."/>
            <person name="Tettelin H."/>
            <person name="Glass J.I."/>
            <person name="Rusch D."/>
            <person name="Podicherti R."/>
            <person name="Tsui H.-C.T."/>
            <person name="Winkler M.E."/>
        </authorList>
    </citation>
    <scope>NUCLEOTIDE SEQUENCE</scope>
</reference>
<feature type="non-terminal residue" evidence="1">
    <location>
        <position position="39"/>
    </location>
</feature>
<gene>
    <name evidence="1" type="ORF">METZ01_LOCUS491440</name>
</gene>
<proteinExistence type="predicted"/>
<protein>
    <submittedName>
        <fullName evidence="1">Uncharacterized protein</fullName>
    </submittedName>
</protein>
<dbReference type="EMBL" id="UINC01213694">
    <property type="protein sequence ID" value="SVE38586.1"/>
    <property type="molecule type" value="Genomic_DNA"/>
</dbReference>
<organism evidence="1">
    <name type="scientific">marine metagenome</name>
    <dbReference type="NCBI Taxonomy" id="408172"/>
    <lineage>
        <taxon>unclassified sequences</taxon>
        <taxon>metagenomes</taxon>
        <taxon>ecological metagenomes</taxon>
    </lineage>
</organism>
<name>A0A383D212_9ZZZZ</name>